<dbReference type="Proteomes" id="UP001163687">
    <property type="component" value="Chromosome"/>
</dbReference>
<feature type="signal peptide" evidence="2">
    <location>
        <begin position="1"/>
        <end position="23"/>
    </location>
</feature>
<dbReference type="RefSeq" id="WP_264842800.1">
    <property type="nucleotide sequence ID" value="NZ_AP025628.1"/>
</dbReference>
<feature type="chain" id="PRO_5041252431" description="Lipoprotein" evidence="2">
    <location>
        <begin position="24"/>
        <end position="252"/>
    </location>
</feature>
<dbReference type="KEGG" id="cmic:caldi_32960"/>
<reference evidence="3" key="1">
    <citation type="submission" date="2022-03" db="EMBL/GenBank/DDBJ databases">
        <title>Complete genome sequence of Caldinitratiruptor microaerophilus.</title>
        <authorList>
            <person name="Mukaiyama R."/>
            <person name="Nishiyama T."/>
            <person name="Ueda K."/>
        </authorList>
    </citation>
    <scope>NUCLEOTIDE SEQUENCE</scope>
    <source>
        <strain evidence="3">JCM 16183</strain>
    </source>
</reference>
<evidence type="ECO:0000313" key="4">
    <source>
        <dbReference type="Proteomes" id="UP001163687"/>
    </source>
</evidence>
<evidence type="ECO:0008006" key="5">
    <source>
        <dbReference type="Google" id="ProtNLM"/>
    </source>
</evidence>
<dbReference type="EMBL" id="AP025628">
    <property type="protein sequence ID" value="BDG62206.1"/>
    <property type="molecule type" value="Genomic_DNA"/>
</dbReference>
<sequence>MTRAPFLIGLGLAALTAACAPSAAPPKAPAAAAVPAAPDQAGEPPPRRAVTHPAPPADFLSWVRDLDARQGWLLAHRDGFWTPVLAGNETVGWNVAPGAGAVALLLDGDPLHAAGLDHDRLDPASWQHLSPGGERKAHSHHGPDGHRLVRFAAVNVPADRVETEPAQAIETLLKARPELLGASPLTGRPALVLPGGDGVEVGPGTLTFFLRLEPLQKAGLDPDRLKGWERVPAADGRPEMITRTVAIPARTG</sequence>
<feature type="region of interest" description="Disordered" evidence="1">
    <location>
        <begin position="124"/>
        <end position="145"/>
    </location>
</feature>
<feature type="compositionally biased region" description="Basic and acidic residues" evidence="1">
    <location>
        <begin position="133"/>
        <end position="145"/>
    </location>
</feature>
<feature type="compositionally biased region" description="Low complexity" evidence="1">
    <location>
        <begin position="29"/>
        <end position="41"/>
    </location>
</feature>
<organism evidence="3 4">
    <name type="scientific">Caldinitratiruptor microaerophilus</name>
    <dbReference type="NCBI Taxonomy" id="671077"/>
    <lineage>
        <taxon>Bacteria</taxon>
        <taxon>Bacillati</taxon>
        <taxon>Bacillota</taxon>
        <taxon>Clostridia</taxon>
        <taxon>Eubacteriales</taxon>
        <taxon>Symbiobacteriaceae</taxon>
        <taxon>Caldinitratiruptor</taxon>
    </lineage>
</organism>
<feature type="region of interest" description="Disordered" evidence="1">
    <location>
        <begin position="26"/>
        <end position="54"/>
    </location>
</feature>
<evidence type="ECO:0000256" key="2">
    <source>
        <dbReference type="SAM" id="SignalP"/>
    </source>
</evidence>
<protein>
    <recommendedName>
        <fullName evidence="5">Lipoprotein</fullName>
    </recommendedName>
</protein>
<proteinExistence type="predicted"/>
<keyword evidence="2" id="KW-0732">Signal</keyword>
<name>A0AA35G729_9FIRM</name>
<accession>A0AA35G729</accession>
<dbReference type="AlphaFoldDB" id="A0AA35G729"/>
<dbReference type="PROSITE" id="PS51257">
    <property type="entry name" value="PROKAR_LIPOPROTEIN"/>
    <property type="match status" value="1"/>
</dbReference>
<evidence type="ECO:0000313" key="3">
    <source>
        <dbReference type="EMBL" id="BDG62206.1"/>
    </source>
</evidence>
<evidence type="ECO:0000256" key="1">
    <source>
        <dbReference type="SAM" id="MobiDB-lite"/>
    </source>
</evidence>
<gene>
    <name evidence="3" type="ORF">caldi_32960</name>
</gene>
<keyword evidence="4" id="KW-1185">Reference proteome</keyword>